<feature type="domain" description="AATF leucine zipper-containing" evidence="5">
    <location>
        <begin position="128"/>
        <end position="251"/>
    </location>
</feature>
<dbReference type="InterPro" id="IPR039223">
    <property type="entry name" value="AATF/Bfr2"/>
</dbReference>
<comment type="similarity">
    <text evidence="1">Belongs to the AATF family.</text>
</comment>
<dbReference type="PANTHER" id="PTHR15565:SF0">
    <property type="entry name" value="PROTEIN AATF"/>
    <property type="match status" value="1"/>
</dbReference>
<evidence type="ECO:0000256" key="1">
    <source>
        <dbReference type="ARBA" id="ARBA00008966"/>
    </source>
</evidence>
<dbReference type="InterPro" id="IPR025160">
    <property type="entry name" value="AATF"/>
</dbReference>
<dbReference type="AlphaFoldDB" id="A0A8X7MPA5"/>
<dbReference type="GO" id="GO:0000462">
    <property type="term" value="P:maturation of SSU-rRNA from tricistronic rRNA transcript (SSU-rRNA, 5.8S rRNA, LSU-rRNA)"/>
    <property type="evidence" value="ECO:0007669"/>
    <property type="project" value="TreeGrafter"/>
</dbReference>
<reference evidence="6" key="2">
    <citation type="journal article" date="2019" name="IMA Fungus">
        <title>Genome sequencing and comparison of five Tilletia species to identify candidate genes for the detection of regulated species infecting wheat.</title>
        <authorList>
            <person name="Nguyen H.D.T."/>
            <person name="Sultana T."/>
            <person name="Kesanakurti P."/>
            <person name="Hambleton S."/>
        </authorList>
    </citation>
    <scope>NUCLEOTIDE SEQUENCE</scope>
    <source>
        <strain evidence="6">DAOMC 236426</strain>
    </source>
</reference>
<feature type="compositionally biased region" description="Acidic residues" evidence="3">
    <location>
        <begin position="85"/>
        <end position="95"/>
    </location>
</feature>
<feature type="compositionally biased region" description="Acidic residues" evidence="3">
    <location>
        <begin position="54"/>
        <end position="73"/>
    </location>
</feature>
<organism evidence="6 7">
    <name type="scientific">Tilletia controversa</name>
    <name type="common">dwarf bunt fungus</name>
    <dbReference type="NCBI Taxonomy" id="13291"/>
    <lineage>
        <taxon>Eukaryota</taxon>
        <taxon>Fungi</taxon>
        <taxon>Dikarya</taxon>
        <taxon>Basidiomycota</taxon>
        <taxon>Ustilaginomycotina</taxon>
        <taxon>Exobasidiomycetes</taxon>
        <taxon>Tilletiales</taxon>
        <taxon>Tilletiaceae</taxon>
        <taxon>Tilletia</taxon>
    </lineage>
</organism>
<feature type="compositionally biased region" description="Basic and acidic residues" evidence="3">
    <location>
        <begin position="40"/>
        <end position="53"/>
    </location>
</feature>
<gene>
    <name evidence="6" type="ORF">A4X06_0g6280</name>
</gene>
<evidence type="ECO:0000259" key="4">
    <source>
        <dbReference type="Pfam" id="PF08164"/>
    </source>
</evidence>
<evidence type="ECO:0000313" key="7">
    <source>
        <dbReference type="Proteomes" id="UP000077684"/>
    </source>
</evidence>
<reference evidence="6" key="1">
    <citation type="submission" date="2016-04" db="EMBL/GenBank/DDBJ databases">
        <authorList>
            <person name="Nguyen H.D."/>
            <person name="Samba Siva P."/>
            <person name="Cullis J."/>
            <person name="Levesque C.A."/>
            <person name="Hambleton S."/>
        </authorList>
    </citation>
    <scope>NUCLEOTIDE SEQUENCE</scope>
    <source>
        <strain evidence="6">DAOMC 236426</strain>
    </source>
</reference>
<proteinExistence type="inferred from homology"/>
<dbReference type="Pfam" id="PF13339">
    <property type="entry name" value="AATF-Che1"/>
    <property type="match status" value="1"/>
</dbReference>
<evidence type="ECO:0000259" key="5">
    <source>
        <dbReference type="Pfam" id="PF13339"/>
    </source>
</evidence>
<dbReference type="EMBL" id="LWDE02000887">
    <property type="protein sequence ID" value="KAE8243486.1"/>
    <property type="molecule type" value="Genomic_DNA"/>
</dbReference>
<dbReference type="Pfam" id="PF08164">
    <property type="entry name" value="TRAUB"/>
    <property type="match status" value="1"/>
</dbReference>
<evidence type="ECO:0000256" key="3">
    <source>
        <dbReference type="SAM" id="MobiDB-lite"/>
    </source>
</evidence>
<name>A0A8X7MPA5_9BASI</name>
<dbReference type="PANTHER" id="PTHR15565">
    <property type="entry name" value="AATF PROTEIN APOPTOSIS ANTAGONIZING TRANSCRIPTION FACTOR"/>
    <property type="match status" value="1"/>
</dbReference>
<dbReference type="Proteomes" id="UP000077684">
    <property type="component" value="Unassembled WGS sequence"/>
</dbReference>
<feature type="region of interest" description="Disordered" evidence="3">
    <location>
        <begin position="29"/>
        <end position="104"/>
    </location>
</feature>
<sequence>MKSSLAAQLALLTDVAPVDTNADRSDDLLRAFPVSSAQHAVHDIHDDDQHEEREDGNDHDDDEDGEQVEDADQSDAHSDMSDIQNGDDEGDEFSAPDDNPNSTHALANQAAESEALIKSLKADTAAAAQRGRAIKRQQRDWDAALELRIRAQKVVRAGMRIETLAIDPFLNHPTASKRGAPEHHASLLRNLDALSASLFVLRARLLEQSHPSDVRLPASLSVQHFEATRERARKRIKLDSSDQDADEDVAVAVDVDGKEHTFALEKLFALESRILEPLASSILNSAHSKLNAANTSASSKDNKAATAKFKTASQTPTEQIEASLSNAESKRRLLERTRVWRGDETRLCLPATPTPAAVAEKTTTSDSVAEPTPPSVSARALDLDTFDDSDMYSHLLRELIESKGGRSSSSTNTPAAGGGGLAGDGGAQFNADLTLLAPGLLNGGKKAKRAVDTRASKGRKIRYEVNEKIANFMPPVPRLLWDEDQIDRLFSKLNARLGDQDVIKRTRTAATVEEEGDEADEEEGQGAASTNIIDGLQLFG</sequence>
<evidence type="ECO:0000256" key="2">
    <source>
        <dbReference type="ARBA" id="ARBA00013850"/>
    </source>
</evidence>
<feature type="region of interest" description="Disordered" evidence="3">
    <location>
        <begin position="509"/>
        <end position="534"/>
    </location>
</feature>
<feature type="compositionally biased region" description="Acidic residues" evidence="3">
    <location>
        <begin position="512"/>
        <end position="524"/>
    </location>
</feature>
<feature type="domain" description="Apoptosis-antagonizing transcription factor C-terminal" evidence="4">
    <location>
        <begin position="392"/>
        <end position="493"/>
    </location>
</feature>
<dbReference type="GO" id="GO:0005730">
    <property type="term" value="C:nucleolus"/>
    <property type="evidence" value="ECO:0007669"/>
    <property type="project" value="TreeGrafter"/>
</dbReference>
<protein>
    <recommendedName>
        <fullName evidence="2">Protein BFR2</fullName>
    </recommendedName>
</protein>
<dbReference type="InterPro" id="IPR012617">
    <property type="entry name" value="AATF_C"/>
</dbReference>
<accession>A0A8X7MPA5</accession>
<comment type="caution">
    <text evidence="6">The sequence shown here is derived from an EMBL/GenBank/DDBJ whole genome shotgun (WGS) entry which is preliminary data.</text>
</comment>
<evidence type="ECO:0000313" key="6">
    <source>
        <dbReference type="EMBL" id="KAE8243486.1"/>
    </source>
</evidence>
<keyword evidence="7" id="KW-1185">Reference proteome</keyword>
<feature type="region of interest" description="Disordered" evidence="3">
    <location>
        <begin position="352"/>
        <end position="376"/>
    </location>
</feature>